<comment type="caution">
    <text evidence="3">The sequence shown here is derived from an EMBL/GenBank/DDBJ whole genome shotgun (WGS) entry which is preliminary data.</text>
</comment>
<feature type="transmembrane region" description="Helical" evidence="1">
    <location>
        <begin position="28"/>
        <end position="49"/>
    </location>
</feature>
<name>A0A8J7SW35_9RHOB</name>
<proteinExistence type="predicted"/>
<evidence type="ECO:0000313" key="4">
    <source>
        <dbReference type="Proteomes" id="UP000619033"/>
    </source>
</evidence>
<organism evidence="3 4">
    <name type="scientific">Fuscibacter oryzae</name>
    <dbReference type="NCBI Taxonomy" id="2803939"/>
    <lineage>
        <taxon>Bacteria</taxon>
        <taxon>Pseudomonadati</taxon>
        <taxon>Pseudomonadota</taxon>
        <taxon>Alphaproteobacteria</taxon>
        <taxon>Rhodobacterales</taxon>
        <taxon>Paracoccaceae</taxon>
        <taxon>Fuscibacter</taxon>
    </lineage>
</organism>
<protein>
    <recommendedName>
        <fullName evidence="2">RNase NYN domain-containing protein</fullName>
    </recommendedName>
</protein>
<dbReference type="Gene3D" id="3.40.50.11980">
    <property type="match status" value="1"/>
</dbReference>
<gene>
    <name evidence="3" type="ORF">JI744_10300</name>
</gene>
<evidence type="ECO:0000313" key="3">
    <source>
        <dbReference type="EMBL" id="MBL4928494.1"/>
    </source>
</evidence>
<dbReference type="RefSeq" id="WP_202660365.1">
    <property type="nucleotide sequence ID" value="NZ_JAESVP010000004.1"/>
</dbReference>
<reference evidence="3" key="1">
    <citation type="submission" date="2021-01" db="EMBL/GenBank/DDBJ databases">
        <title>Genome seq and assembly of Tabrizicola sp. KVB23.</title>
        <authorList>
            <person name="Chhetri G."/>
        </authorList>
    </citation>
    <scope>NUCLEOTIDE SEQUENCE</scope>
    <source>
        <strain evidence="3">KVB23</strain>
    </source>
</reference>
<evidence type="ECO:0000259" key="2">
    <source>
        <dbReference type="Pfam" id="PF11977"/>
    </source>
</evidence>
<dbReference type="InterPro" id="IPR021869">
    <property type="entry name" value="RNase_Zc3h12_NYN"/>
</dbReference>
<dbReference type="Pfam" id="PF11977">
    <property type="entry name" value="RNase_Zc3h12a"/>
    <property type="match status" value="1"/>
</dbReference>
<keyword evidence="1" id="KW-1133">Transmembrane helix</keyword>
<keyword evidence="1" id="KW-0472">Membrane</keyword>
<keyword evidence="4" id="KW-1185">Reference proteome</keyword>
<sequence>MKVLWFIAVWSAALLVAALSVPALSDYVMLAGPCLVASVYLMLRGLFLAPDAPKPDITKSGRPKAETAPEPRTGMARILPRRVPKKLPRWVVVDGSNVMHWDEGKPSLETLRLVLEELSARGFSPGVIFDANAGWKLHDRYVDDRSFARQLKLPEDTVLVVPKGVPADQYILESARDLKARVVTNDRFRDWAEHFPEVHDPDFLIRGGVRVGHVWLDETARV</sequence>
<dbReference type="EMBL" id="JAESVP010000004">
    <property type="protein sequence ID" value="MBL4928494.1"/>
    <property type="molecule type" value="Genomic_DNA"/>
</dbReference>
<keyword evidence="1" id="KW-0812">Transmembrane</keyword>
<dbReference type="Proteomes" id="UP000619033">
    <property type="component" value="Unassembled WGS sequence"/>
</dbReference>
<feature type="domain" description="RNase NYN" evidence="2">
    <location>
        <begin position="89"/>
        <end position="197"/>
    </location>
</feature>
<evidence type="ECO:0000256" key="1">
    <source>
        <dbReference type="SAM" id="Phobius"/>
    </source>
</evidence>
<dbReference type="AlphaFoldDB" id="A0A8J7SW35"/>
<accession>A0A8J7SW35</accession>